<feature type="region of interest" description="Disordered" evidence="1">
    <location>
        <begin position="379"/>
        <end position="413"/>
    </location>
</feature>
<name>A0ABQ0L9Y9_MYCCL</name>
<evidence type="ECO:0008006" key="4">
    <source>
        <dbReference type="Google" id="ProtNLM"/>
    </source>
</evidence>
<protein>
    <recommendedName>
        <fullName evidence="4">HMG box domain-containing protein</fullName>
    </recommendedName>
</protein>
<dbReference type="EMBL" id="DF843333">
    <property type="protein sequence ID" value="GAT47289.1"/>
    <property type="molecule type" value="Genomic_DNA"/>
</dbReference>
<evidence type="ECO:0000313" key="3">
    <source>
        <dbReference type="Proteomes" id="UP000815677"/>
    </source>
</evidence>
<sequence>MADLVNRDGFTTAQEAAIRSHYAAWRAVLEAGTTRTSRRDWKNTTASQLLDSPSFSSVSPSRRRGVHAKIARKFGNHRHHQHLVDKAALTTILPDTRPAEPNPLLPRLPTGREMYADAHAEEISRALRGHAADAPNRPVYQSVLKGLWDALSAEEREDWNSEAKARAGDVAKNQANFAGAMSLAARDICQSGRFGDGELLVLFSFRAADGEDLVAGCVEGHCKSNTMRQRFLGAQLESEVGMRFAEWTDDVLPRKLSQTPNVPELPRNTTGQLNFPALDIDNIMMKIADLRALLVAYLDCLWADARRGSAVEWSLLISDASKCYDTTAFVLPINLDDPRKLSTAEVLSLAQHLVETSGTSSPVPFSFLPHSDLRVSPPAALSAPITPPASPKLVRRRLTTPPSPVSSLPDVDVPPVAPPSPVALRSPVALPAPVVSPSPAGETPPLPMPVPVVLASPASPVPLPVQCQPPATPAVPASAESHNAIKRRAHALADSRPAKRPRKSNPGSAPISSAPPRRTSRVTGHPGPLVSYQLMRRLQLSSLLQFFSLPCFVRFNFGSIRLRFVQRVAICTLVLIGH</sequence>
<dbReference type="Proteomes" id="UP000815677">
    <property type="component" value="Unassembled WGS sequence"/>
</dbReference>
<gene>
    <name evidence="2" type="ORF">MCHLO_04753</name>
</gene>
<reference evidence="2" key="1">
    <citation type="submission" date="2014-09" db="EMBL/GenBank/DDBJ databases">
        <title>Genome sequence of the luminous mushroom Mycena chlorophos for searching fungal bioluminescence genes.</title>
        <authorList>
            <person name="Tanaka Y."/>
            <person name="Kasuga D."/>
            <person name="Oba Y."/>
            <person name="Hase S."/>
            <person name="Sato K."/>
            <person name="Oba Y."/>
            <person name="Sakakibara Y."/>
        </authorList>
    </citation>
    <scope>NUCLEOTIDE SEQUENCE</scope>
</reference>
<organism evidence="2 3">
    <name type="scientific">Mycena chlorophos</name>
    <name type="common">Agaric fungus</name>
    <name type="synonym">Agaricus chlorophos</name>
    <dbReference type="NCBI Taxonomy" id="658473"/>
    <lineage>
        <taxon>Eukaryota</taxon>
        <taxon>Fungi</taxon>
        <taxon>Dikarya</taxon>
        <taxon>Basidiomycota</taxon>
        <taxon>Agaricomycotina</taxon>
        <taxon>Agaricomycetes</taxon>
        <taxon>Agaricomycetidae</taxon>
        <taxon>Agaricales</taxon>
        <taxon>Marasmiineae</taxon>
        <taxon>Mycenaceae</taxon>
        <taxon>Mycena</taxon>
    </lineage>
</organism>
<evidence type="ECO:0000313" key="2">
    <source>
        <dbReference type="EMBL" id="GAT47289.1"/>
    </source>
</evidence>
<feature type="region of interest" description="Disordered" evidence="1">
    <location>
        <begin position="490"/>
        <end position="525"/>
    </location>
</feature>
<evidence type="ECO:0000256" key="1">
    <source>
        <dbReference type="SAM" id="MobiDB-lite"/>
    </source>
</evidence>
<accession>A0ABQ0L9Y9</accession>
<keyword evidence="3" id="KW-1185">Reference proteome</keyword>
<proteinExistence type="predicted"/>